<keyword evidence="6 9" id="KW-0418">Kinase</keyword>
<dbReference type="Gene3D" id="3.90.1200.10">
    <property type="match status" value="1"/>
</dbReference>
<dbReference type="EMBL" id="CP029477">
    <property type="protein sequence ID" value="AWM75823.1"/>
    <property type="molecule type" value="Genomic_DNA"/>
</dbReference>
<keyword evidence="5" id="KW-0547">Nucleotide-binding</keyword>
<dbReference type="Pfam" id="PF01636">
    <property type="entry name" value="APH"/>
    <property type="match status" value="1"/>
</dbReference>
<dbReference type="InterPro" id="IPR002575">
    <property type="entry name" value="Aminoglycoside_PTrfase"/>
</dbReference>
<dbReference type="PIRSF" id="PIRSF031134">
    <property type="entry name" value="MTRK"/>
    <property type="match status" value="1"/>
</dbReference>
<keyword evidence="7" id="KW-0067">ATP-binding</keyword>
<evidence type="ECO:0000256" key="1">
    <source>
        <dbReference type="ARBA" id="ARBA00010165"/>
    </source>
</evidence>
<dbReference type="GO" id="GO:0016301">
    <property type="term" value="F:kinase activity"/>
    <property type="evidence" value="ECO:0007669"/>
    <property type="project" value="UniProtKB-KW"/>
</dbReference>
<keyword evidence="10" id="KW-1185">Reference proteome</keyword>
<dbReference type="PANTHER" id="PTHR34273">
    <property type="entry name" value="METHYLTHIORIBOSE KINASE"/>
    <property type="match status" value="1"/>
</dbReference>
<evidence type="ECO:0000256" key="7">
    <source>
        <dbReference type="ARBA" id="ARBA00022840"/>
    </source>
</evidence>
<evidence type="ECO:0000256" key="2">
    <source>
        <dbReference type="ARBA" id="ARBA00011738"/>
    </source>
</evidence>
<evidence type="ECO:0000313" key="10">
    <source>
        <dbReference type="Proteomes" id="UP000246036"/>
    </source>
</evidence>
<dbReference type="InterPro" id="IPR011009">
    <property type="entry name" value="Kinase-like_dom_sf"/>
</dbReference>
<dbReference type="Proteomes" id="UP000246036">
    <property type="component" value="Chromosome"/>
</dbReference>
<dbReference type="Gene3D" id="3.30.200.20">
    <property type="entry name" value="Phosphorylase Kinase, domain 1"/>
    <property type="match status" value="1"/>
</dbReference>
<comment type="similarity">
    <text evidence="1">Belongs to the methylthioribose kinase family.</text>
</comment>
<evidence type="ECO:0000256" key="3">
    <source>
        <dbReference type="ARBA" id="ARBA00012128"/>
    </source>
</evidence>
<evidence type="ECO:0000313" key="9">
    <source>
        <dbReference type="EMBL" id="AWM75823.1"/>
    </source>
</evidence>
<evidence type="ECO:0000256" key="6">
    <source>
        <dbReference type="ARBA" id="ARBA00022777"/>
    </source>
</evidence>
<dbReference type="RefSeq" id="WP_109586655.1">
    <property type="nucleotide sequence ID" value="NZ_CP029477.1"/>
</dbReference>
<organism evidence="9 10">
    <name type="scientific">Lactobacillus kullabergensis</name>
    <dbReference type="NCBI Taxonomy" id="1218493"/>
    <lineage>
        <taxon>Bacteria</taxon>
        <taxon>Bacillati</taxon>
        <taxon>Bacillota</taxon>
        <taxon>Bacilli</taxon>
        <taxon>Lactobacillales</taxon>
        <taxon>Lactobacillaceae</taxon>
        <taxon>Lactobacillus</taxon>
    </lineage>
</organism>
<dbReference type="EC" id="2.7.1.100" evidence="3"/>
<name>A0ABM6W1W9_9LACO</name>
<gene>
    <name evidence="9" type="primary">mtnK</name>
    <name evidence="9" type="ORF">DKL58_07475</name>
</gene>
<keyword evidence="4" id="KW-0808">Transferase</keyword>
<feature type="domain" description="Aminoglycoside phosphotransferase" evidence="8">
    <location>
        <begin position="222"/>
        <end position="267"/>
    </location>
</feature>
<dbReference type="PANTHER" id="PTHR34273:SF2">
    <property type="entry name" value="METHYLTHIORIBOSE KINASE"/>
    <property type="match status" value="1"/>
</dbReference>
<dbReference type="InterPro" id="IPR009212">
    <property type="entry name" value="Methylthioribose_kinase"/>
</dbReference>
<comment type="subunit">
    <text evidence="2">Homodimer.</text>
</comment>
<accession>A0ABM6W1W9</accession>
<protein>
    <recommendedName>
        <fullName evidence="3">S-methyl-5-thioribose kinase</fullName>
        <ecNumber evidence="3">2.7.1.100</ecNumber>
    </recommendedName>
</protein>
<evidence type="ECO:0000259" key="8">
    <source>
        <dbReference type="Pfam" id="PF01636"/>
    </source>
</evidence>
<dbReference type="SUPFAM" id="SSF56112">
    <property type="entry name" value="Protein kinase-like (PK-like)"/>
    <property type="match status" value="1"/>
</dbReference>
<reference evidence="9 10" key="1">
    <citation type="submission" date="2018-05" db="EMBL/GenBank/DDBJ databases">
        <title>Reference genomes for bee gut microbiota database.</title>
        <authorList>
            <person name="Ellegaard K.M."/>
        </authorList>
    </citation>
    <scope>NUCLEOTIDE SEQUENCE [LARGE SCALE GENOMIC DNA]</scope>
    <source>
        <strain evidence="9 10">ESL0186</strain>
    </source>
</reference>
<evidence type="ECO:0000256" key="5">
    <source>
        <dbReference type="ARBA" id="ARBA00022741"/>
    </source>
</evidence>
<dbReference type="NCBIfam" id="TIGR01767">
    <property type="entry name" value="MTRK"/>
    <property type="match status" value="1"/>
</dbReference>
<sequence length="411" mass="47885">MDYKRYFNLNEENAKQYVIDHTNFFEHENAQKLKVKEVSDGNINHVYKVSDGKKSLILKQTGETIRTSGNPLDQYRGHIEERCLEIQRKLSGGQVPEVYDYNETMHVILMEDVSNFKNLRYELQKKHIYPKFDEQISNFMVNVLLPTTDLVLESTTKKNLVKEFVNPGTCQISEDLVLTEPYYDYNNRNTFDKRLTDFVTINLYNNDVLKANIGQLRNNFMNNAQALIHGDLHSGSIFINTDDIRVFDSEFAFYGPIGYDIGNVIGNLIFPYVVQKTFQAKFKEDNTEIISWLHDAIKNVFDKTFTKLANKYDQIVEFPFYREREFKNQYLRSIKNDTLGYAGTEIIRRTVGDSKVIEITSIENQEIKNLVMKILIKIGIDLILNRKEYNNGTEIILDIDVIIAQIIKQEG</sequence>
<proteinExistence type="inferred from homology"/>
<evidence type="ECO:0000256" key="4">
    <source>
        <dbReference type="ARBA" id="ARBA00022679"/>
    </source>
</evidence>